<dbReference type="GeneID" id="98298557"/>
<feature type="domain" description="AMP-dependent synthetase/ligase" evidence="7">
    <location>
        <begin position="20"/>
        <end position="382"/>
    </location>
</feature>
<evidence type="ECO:0000256" key="2">
    <source>
        <dbReference type="ARBA" id="ARBA00017625"/>
    </source>
</evidence>
<dbReference type="Gene3D" id="3.30.300.30">
    <property type="match status" value="1"/>
</dbReference>
<keyword evidence="5" id="KW-0067">ATP-binding</keyword>
<dbReference type="GO" id="GO:0006637">
    <property type="term" value="P:acyl-CoA metabolic process"/>
    <property type="evidence" value="ECO:0007669"/>
    <property type="project" value="TreeGrafter"/>
</dbReference>
<comment type="caution">
    <text evidence="9">The sequence shown here is derived from an EMBL/GenBank/DDBJ whole genome shotgun (WGS) entry which is preliminary data.</text>
</comment>
<keyword evidence="10" id="KW-1185">Reference proteome</keyword>
<keyword evidence="4" id="KW-0547">Nucleotide-binding</keyword>
<dbReference type="Gene3D" id="3.40.50.12780">
    <property type="entry name" value="N-terminal domain of ligase-like"/>
    <property type="match status" value="1"/>
</dbReference>
<proteinExistence type="inferred from homology"/>
<accession>A0A2K4FAB1</accession>
<dbReference type="GO" id="GO:0004321">
    <property type="term" value="F:fatty-acyl-CoA synthase activity"/>
    <property type="evidence" value="ECO:0007669"/>
    <property type="project" value="TreeGrafter"/>
</dbReference>
<dbReference type="Pfam" id="PF00501">
    <property type="entry name" value="AMP-binding"/>
    <property type="match status" value="1"/>
</dbReference>
<keyword evidence="3 9" id="KW-0436">Ligase</keyword>
<dbReference type="Proteomes" id="UP000242712">
    <property type="component" value="Unassembled WGS sequence"/>
</dbReference>
<dbReference type="OrthoDB" id="9778383at2"/>
<dbReference type="GO" id="GO:0006633">
    <property type="term" value="P:fatty acid biosynthetic process"/>
    <property type="evidence" value="ECO:0007669"/>
    <property type="project" value="TreeGrafter"/>
</dbReference>
<dbReference type="InterPro" id="IPR045851">
    <property type="entry name" value="AMP-bd_C_sf"/>
</dbReference>
<dbReference type="FunFam" id="3.30.300.30:FF:000005">
    <property type="entry name" value="Acyl-coenzyme A synthetase ACSM5, mitochondrial"/>
    <property type="match status" value="1"/>
</dbReference>
<feature type="domain" description="AMP-binding enzyme C-terminal" evidence="8">
    <location>
        <begin position="432"/>
        <end position="510"/>
    </location>
</feature>
<dbReference type="InterPro" id="IPR042099">
    <property type="entry name" value="ANL_N_sf"/>
</dbReference>
<evidence type="ECO:0000256" key="5">
    <source>
        <dbReference type="ARBA" id="ARBA00022840"/>
    </source>
</evidence>
<dbReference type="InterPro" id="IPR020845">
    <property type="entry name" value="AMP-binding_CS"/>
</dbReference>
<evidence type="ECO:0000256" key="6">
    <source>
        <dbReference type="ARBA" id="ARBA00032875"/>
    </source>
</evidence>
<comment type="similarity">
    <text evidence="1">Belongs to the ATP-dependent AMP-binding enzyme family.</text>
</comment>
<evidence type="ECO:0000259" key="7">
    <source>
        <dbReference type="Pfam" id="PF00501"/>
    </source>
</evidence>
<dbReference type="NCBIfam" id="NF047394">
    <property type="entry name" value="AcylCoAsynMbcS"/>
    <property type="match status" value="1"/>
</dbReference>
<dbReference type="InterPro" id="IPR000873">
    <property type="entry name" value="AMP-dep_synth/lig_dom"/>
</dbReference>
<evidence type="ECO:0000256" key="4">
    <source>
        <dbReference type="ARBA" id="ARBA00022741"/>
    </source>
</evidence>
<dbReference type="EMBL" id="PPPX01000016">
    <property type="protein sequence ID" value="POA08292.1"/>
    <property type="molecule type" value="Genomic_DNA"/>
</dbReference>
<dbReference type="SUPFAM" id="SSF56801">
    <property type="entry name" value="Acetyl-CoA synthetase-like"/>
    <property type="match status" value="1"/>
</dbReference>
<evidence type="ECO:0000313" key="10">
    <source>
        <dbReference type="Proteomes" id="UP000242712"/>
    </source>
</evidence>
<dbReference type="RefSeq" id="WP_103372087.1">
    <property type="nucleotide sequence ID" value="NZ_CBCRVO010000002.1"/>
</dbReference>
<dbReference type="PANTHER" id="PTHR43605:SF10">
    <property type="entry name" value="ACYL-COA SYNTHETASE MEDIUM CHAIN FAMILY MEMBER 3"/>
    <property type="match status" value="1"/>
</dbReference>
<evidence type="ECO:0000256" key="3">
    <source>
        <dbReference type="ARBA" id="ARBA00022598"/>
    </source>
</evidence>
<reference evidence="9 10" key="1">
    <citation type="submission" date="2017-08" db="EMBL/GenBank/DDBJ databases">
        <title>Draft genome sequences of 64 type strains of genus Staph aureus.</title>
        <authorList>
            <person name="Cole K."/>
            <person name="Golubchik T."/>
            <person name="Russell J."/>
            <person name="Foster D."/>
            <person name="Llewelyn M."/>
            <person name="Wilson D."/>
            <person name="Crook D."/>
            <person name="Paul J."/>
        </authorList>
    </citation>
    <scope>NUCLEOTIDE SEQUENCE [LARGE SCALE GENOMIC DNA]</scope>
    <source>
        <strain evidence="9 10">DSM 29875</strain>
    </source>
</reference>
<gene>
    <name evidence="9" type="ORF">CD039_09365</name>
</gene>
<dbReference type="Pfam" id="PF13193">
    <property type="entry name" value="AMP-binding_C"/>
    <property type="match status" value="1"/>
</dbReference>
<dbReference type="InterPro" id="IPR025110">
    <property type="entry name" value="AMP-bd_C"/>
</dbReference>
<dbReference type="GO" id="GO:0016405">
    <property type="term" value="F:CoA-ligase activity"/>
    <property type="evidence" value="ECO:0007669"/>
    <property type="project" value="UniProtKB-ARBA"/>
</dbReference>
<dbReference type="InterPro" id="IPR051087">
    <property type="entry name" value="Mitochondrial_ACSM"/>
</dbReference>
<name>A0A2K4FAB1_9STAP</name>
<dbReference type="GO" id="GO:0005524">
    <property type="term" value="F:ATP binding"/>
    <property type="evidence" value="ECO:0007669"/>
    <property type="project" value="UniProtKB-KW"/>
</dbReference>
<evidence type="ECO:0000256" key="1">
    <source>
        <dbReference type="ARBA" id="ARBA00006432"/>
    </source>
</evidence>
<dbReference type="PANTHER" id="PTHR43605">
    <property type="entry name" value="ACYL-COENZYME A SYNTHETASE"/>
    <property type="match status" value="1"/>
</dbReference>
<evidence type="ECO:0000313" key="9">
    <source>
        <dbReference type="EMBL" id="POA08292.1"/>
    </source>
</evidence>
<dbReference type="PROSITE" id="PS00455">
    <property type="entry name" value="AMP_BINDING"/>
    <property type="match status" value="1"/>
</dbReference>
<dbReference type="GO" id="GO:0015645">
    <property type="term" value="F:fatty acid ligase activity"/>
    <property type="evidence" value="ECO:0007669"/>
    <property type="project" value="TreeGrafter"/>
</dbReference>
<protein>
    <recommendedName>
        <fullName evidence="2">Putative long chain fatty acid-CoA ligase VraA</fullName>
    </recommendedName>
    <alternativeName>
        <fullName evidence="6">Acyl-CoA synthetase</fullName>
    </alternativeName>
</protein>
<dbReference type="AlphaFoldDB" id="A0A2K4FAB1"/>
<sequence>MKKTDLIAPEQYNIVSEIEQYAEQADKKALIYHDDEGHQTTVTYSELIAGANQYGHVFKAHGLKKGDKLLILMPRSIETYYLYIAALKLGVIVIPGSEMLRTKDLQYRIQHGEVTAVASVDVGADQFERVDGIDHVTKFIIGQPRDNWIDLTGEAQDQSTELETIQTHRDDVAFLPYTSGTTGNPKAVIHTHGWGYAHLQMAPKHWLCIEEDDLVWATAAPGWQKWVWSPFLSIMGTGATAFIYNGRFNAETYLKLLQDNHINVLCCTPTEYRIMSKLENLTDYDLSHLHSAVSAGEPLNREVIDQFRDNFNLSVRDGYGQTESTLLIGFLKETALRPGAMGKAIPGSETCVVDDDGNPVPPNTVGNIAVPLDLPALFHGYYKDPERTKAPQRGDYYITGDQAYMDEDGYFWFDGRKDDIIISSGYTIGPFEVEDSLIKHPDVKECAVVASPHELRGNIVKAFIIPQDGVARDDTTVKKLQNYVKQDVAPYKYPRAIEFVDDLPKTNSGKIRRVELRDLEQRRYDEQHRS</sequence>
<organism evidence="9 10">
    <name type="scientific">Staphylococcus argensis</name>
    <dbReference type="NCBI Taxonomy" id="1607738"/>
    <lineage>
        <taxon>Bacteria</taxon>
        <taxon>Bacillati</taxon>
        <taxon>Bacillota</taxon>
        <taxon>Bacilli</taxon>
        <taxon>Bacillales</taxon>
        <taxon>Staphylococcaceae</taxon>
        <taxon>Staphylococcus</taxon>
    </lineage>
</organism>
<evidence type="ECO:0000259" key="8">
    <source>
        <dbReference type="Pfam" id="PF13193"/>
    </source>
</evidence>